<reference evidence="1" key="1">
    <citation type="journal article" date="2023" name="G3 (Bethesda)">
        <title>Whole genome assembly and annotation of the endangered Caribbean coral Acropora cervicornis.</title>
        <authorList>
            <person name="Selwyn J.D."/>
            <person name="Vollmer S.V."/>
        </authorList>
    </citation>
    <scope>NUCLEOTIDE SEQUENCE</scope>
    <source>
        <strain evidence="1">K2</strain>
    </source>
</reference>
<protein>
    <submittedName>
        <fullName evidence="1">Uncharacterized protein</fullName>
    </submittedName>
</protein>
<sequence>MLWNWPSATDFFENFNREILPAAARLVVLSEGSICFTVKAETSLALEELYERYSTGRLQRDLQEFLVTDDIRQLADGEEVIVSVHVDEKEFKEALNDLEKVDKEGVPGISPLEQDLAKTQRMQKRYFQLKYFTECVCESNLRPQLLSSLTPLE</sequence>
<proteinExistence type="predicted"/>
<dbReference type="EMBL" id="JARQWQ010000092">
    <property type="protein sequence ID" value="KAK2551924.1"/>
    <property type="molecule type" value="Genomic_DNA"/>
</dbReference>
<evidence type="ECO:0000313" key="2">
    <source>
        <dbReference type="Proteomes" id="UP001249851"/>
    </source>
</evidence>
<comment type="caution">
    <text evidence="1">The sequence shown here is derived from an EMBL/GenBank/DDBJ whole genome shotgun (WGS) entry which is preliminary data.</text>
</comment>
<dbReference type="Proteomes" id="UP001249851">
    <property type="component" value="Unassembled WGS sequence"/>
</dbReference>
<evidence type="ECO:0000313" key="1">
    <source>
        <dbReference type="EMBL" id="KAK2551924.1"/>
    </source>
</evidence>
<keyword evidence="2" id="KW-1185">Reference proteome</keyword>
<dbReference type="AlphaFoldDB" id="A0AAD9PZI2"/>
<organism evidence="1 2">
    <name type="scientific">Acropora cervicornis</name>
    <name type="common">Staghorn coral</name>
    <dbReference type="NCBI Taxonomy" id="6130"/>
    <lineage>
        <taxon>Eukaryota</taxon>
        <taxon>Metazoa</taxon>
        <taxon>Cnidaria</taxon>
        <taxon>Anthozoa</taxon>
        <taxon>Hexacorallia</taxon>
        <taxon>Scleractinia</taxon>
        <taxon>Astrocoeniina</taxon>
        <taxon>Acroporidae</taxon>
        <taxon>Acropora</taxon>
    </lineage>
</organism>
<gene>
    <name evidence="1" type="ORF">P5673_027172</name>
</gene>
<name>A0AAD9PZI2_ACRCE</name>
<accession>A0AAD9PZI2</accession>
<reference evidence="1" key="2">
    <citation type="journal article" date="2023" name="Science">
        <title>Genomic signatures of disease resistance in endangered staghorn corals.</title>
        <authorList>
            <person name="Vollmer S.V."/>
            <person name="Selwyn J.D."/>
            <person name="Despard B.A."/>
            <person name="Roesel C.L."/>
        </authorList>
    </citation>
    <scope>NUCLEOTIDE SEQUENCE</scope>
    <source>
        <strain evidence="1">K2</strain>
    </source>
</reference>